<evidence type="ECO:0000313" key="4">
    <source>
        <dbReference type="Proteomes" id="UP000031512"/>
    </source>
</evidence>
<dbReference type="KEGG" id="beq:BEWA_031350"/>
<keyword evidence="2" id="KW-0732">Signal</keyword>
<dbReference type="GeneID" id="15803693"/>
<feature type="chain" id="PRO_5003939886" evidence="2">
    <location>
        <begin position="21"/>
        <end position="260"/>
    </location>
</feature>
<dbReference type="RefSeq" id="XP_004829948.1">
    <property type="nucleotide sequence ID" value="XM_004829891.1"/>
</dbReference>
<proteinExistence type="predicted"/>
<dbReference type="EMBL" id="CP001669">
    <property type="protein sequence ID" value="AFZ80282.1"/>
    <property type="molecule type" value="Genomic_DNA"/>
</dbReference>
<gene>
    <name evidence="3" type="ORF">BEWA_031350</name>
</gene>
<dbReference type="Proteomes" id="UP000031512">
    <property type="component" value="Chromosome 1"/>
</dbReference>
<sequence length="260" mass="29228">MLSLVYALCCIVCAHFGACATHLSKNVCIALNSQDSVLQKHLCQEIGLEPCTSNPRVCSINSRIVRDATDRELCLRTLFGFFATISCERGTKTKDYIYSANMYSKHKKGDYESHSENGEFAIVYVSKNVAQSIWKACSPRAGRMFSDIMIDDEAKRFCKELTLNSSKVQIRQGEGIPCLSEILILRAEEIAELEWLLGGSITWGLIKSKSWGICIIIVMVLLAASSLYIKHGRKEKDEQENDHREEESETSNLIELDVNM</sequence>
<keyword evidence="1" id="KW-0812">Transmembrane</keyword>
<organism evidence="3 4">
    <name type="scientific">Theileria equi strain WA</name>
    <dbReference type="NCBI Taxonomy" id="1537102"/>
    <lineage>
        <taxon>Eukaryota</taxon>
        <taxon>Sar</taxon>
        <taxon>Alveolata</taxon>
        <taxon>Apicomplexa</taxon>
        <taxon>Aconoidasida</taxon>
        <taxon>Piroplasmida</taxon>
        <taxon>Theileriidae</taxon>
        <taxon>Theileria</taxon>
    </lineage>
</organism>
<evidence type="ECO:0000256" key="1">
    <source>
        <dbReference type="SAM" id="Phobius"/>
    </source>
</evidence>
<name>L0AXI2_THEEQ</name>
<reference evidence="3 4" key="1">
    <citation type="journal article" date="2012" name="BMC Genomics">
        <title>Comparative genomic analysis and phylogenetic position of Theileria equi.</title>
        <authorList>
            <person name="Kappmeyer L.S."/>
            <person name="Thiagarajan M."/>
            <person name="Herndon D.R."/>
            <person name="Ramsay J.D."/>
            <person name="Caler E."/>
            <person name="Djikeng A."/>
            <person name="Gillespie J.J."/>
            <person name="Lau A.O."/>
            <person name="Roalson E.H."/>
            <person name="Silva J.C."/>
            <person name="Silva M.G."/>
            <person name="Suarez C.E."/>
            <person name="Ueti M.W."/>
            <person name="Nene V.M."/>
            <person name="Mealey R.H."/>
            <person name="Knowles D.P."/>
            <person name="Brayton K.A."/>
        </authorList>
    </citation>
    <scope>NUCLEOTIDE SEQUENCE [LARGE SCALE GENOMIC DNA]</scope>
    <source>
        <strain evidence="3 4">WA</strain>
    </source>
</reference>
<feature type="transmembrane region" description="Helical" evidence="1">
    <location>
        <begin position="210"/>
        <end position="229"/>
    </location>
</feature>
<accession>L0AXI2</accession>
<dbReference type="OrthoDB" id="366202at2759"/>
<keyword evidence="1" id="KW-1133">Transmembrane helix</keyword>
<keyword evidence="1" id="KW-0472">Membrane</keyword>
<evidence type="ECO:0000313" key="3">
    <source>
        <dbReference type="EMBL" id="AFZ80282.1"/>
    </source>
</evidence>
<protein>
    <submittedName>
        <fullName evidence="3">Membrane protein, putative</fullName>
    </submittedName>
</protein>
<evidence type="ECO:0000256" key="2">
    <source>
        <dbReference type="SAM" id="SignalP"/>
    </source>
</evidence>
<dbReference type="eggNOG" id="ENOG502TN1G">
    <property type="taxonomic scope" value="Eukaryota"/>
</dbReference>
<dbReference type="VEuPathDB" id="PiroplasmaDB:BEWA_031350"/>
<keyword evidence="4" id="KW-1185">Reference proteome</keyword>
<feature type="signal peptide" evidence="2">
    <location>
        <begin position="1"/>
        <end position="20"/>
    </location>
</feature>
<dbReference type="AlphaFoldDB" id="L0AXI2"/>